<comment type="caution">
    <text evidence="3">The sequence shown here is derived from an EMBL/GenBank/DDBJ whole genome shotgun (WGS) entry which is preliminary data.</text>
</comment>
<dbReference type="SUPFAM" id="SSF55811">
    <property type="entry name" value="Nudix"/>
    <property type="match status" value="1"/>
</dbReference>
<dbReference type="InterPro" id="IPR000086">
    <property type="entry name" value="NUDIX_hydrolase_dom"/>
</dbReference>
<dbReference type="PANTHER" id="PTHR43736:SF1">
    <property type="entry name" value="DIHYDRONEOPTERIN TRIPHOSPHATE DIPHOSPHATASE"/>
    <property type="match status" value="1"/>
</dbReference>
<dbReference type="Gene3D" id="3.90.79.10">
    <property type="entry name" value="Nucleoside Triphosphate Pyrophosphohydrolase"/>
    <property type="match status" value="1"/>
</dbReference>
<dbReference type="RefSeq" id="WP_091155932.1">
    <property type="nucleotide sequence ID" value="NZ_JBHTKX010000001.1"/>
</dbReference>
<comment type="similarity">
    <text evidence="1">Belongs to the Nudix hydrolase family.</text>
</comment>
<reference evidence="4" key="1">
    <citation type="journal article" date="2019" name="Int. J. Syst. Evol. Microbiol.">
        <title>The Global Catalogue of Microorganisms (GCM) 10K type strain sequencing project: providing services to taxonomists for standard genome sequencing and annotation.</title>
        <authorList>
            <consortium name="The Broad Institute Genomics Platform"/>
            <consortium name="The Broad Institute Genome Sequencing Center for Infectious Disease"/>
            <person name="Wu L."/>
            <person name="Ma J."/>
        </authorList>
    </citation>
    <scope>NUCLEOTIDE SEQUENCE [LARGE SCALE GENOMIC DNA]</scope>
    <source>
        <strain evidence="4">CCUG 53519</strain>
    </source>
</reference>
<dbReference type="PROSITE" id="PS51462">
    <property type="entry name" value="NUDIX"/>
    <property type="match status" value="1"/>
</dbReference>
<dbReference type="PANTHER" id="PTHR43736">
    <property type="entry name" value="ADP-RIBOSE PYROPHOSPHATASE"/>
    <property type="match status" value="1"/>
</dbReference>
<dbReference type="EMBL" id="JBHTKX010000001">
    <property type="protein sequence ID" value="MFD1128146.1"/>
    <property type="molecule type" value="Genomic_DNA"/>
</dbReference>
<evidence type="ECO:0000259" key="2">
    <source>
        <dbReference type="PROSITE" id="PS51462"/>
    </source>
</evidence>
<evidence type="ECO:0000313" key="4">
    <source>
        <dbReference type="Proteomes" id="UP001597169"/>
    </source>
</evidence>
<dbReference type="Proteomes" id="UP001597169">
    <property type="component" value="Unassembled WGS sequence"/>
</dbReference>
<feature type="domain" description="Nudix hydrolase" evidence="2">
    <location>
        <begin position="1"/>
        <end position="133"/>
    </location>
</feature>
<proteinExistence type="inferred from homology"/>
<dbReference type="Pfam" id="PF00293">
    <property type="entry name" value="NUDIX"/>
    <property type="match status" value="1"/>
</dbReference>
<protein>
    <submittedName>
        <fullName evidence="3">NUDIX domain-containing protein</fullName>
    </submittedName>
</protein>
<gene>
    <name evidence="3" type="ORF">ACFQ3J_08175</name>
</gene>
<dbReference type="CDD" id="cd04690">
    <property type="entry name" value="NUDIX_Hydrolase"/>
    <property type="match status" value="1"/>
</dbReference>
<accession>A0ABW3PW41</accession>
<name>A0ABW3PW41_9BACL</name>
<keyword evidence="4" id="KW-1185">Reference proteome</keyword>
<dbReference type="InterPro" id="IPR015797">
    <property type="entry name" value="NUDIX_hydrolase-like_dom_sf"/>
</dbReference>
<evidence type="ECO:0000313" key="3">
    <source>
        <dbReference type="EMBL" id="MFD1128146.1"/>
    </source>
</evidence>
<evidence type="ECO:0000256" key="1">
    <source>
        <dbReference type="ARBA" id="ARBA00005582"/>
    </source>
</evidence>
<sequence length="133" mass="15263">MTTTIDKIAWIHLLNGQILGARSRGKDTYYLPGGKRESGETDEETLIREIREELSVEILKDRIELYGTFEAPAHGKSEGIQVMMTCYMAEYEGVLSPESEIEQLKWLNYADRKQVSAVTQLIFDQLHKENLLK</sequence>
<organism evidence="3 4">
    <name type="scientific">Paenibacillus provencensis</name>
    <dbReference type="NCBI Taxonomy" id="441151"/>
    <lineage>
        <taxon>Bacteria</taxon>
        <taxon>Bacillati</taxon>
        <taxon>Bacillota</taxon>
        <taxon>Bacilli</taxon>
        <taxon>Bacillales</taxon>
        <taxon>Paenibacillaceae</taxon>
        <taxon>Paenibacillus</taxon>
    </lineage>
</organism>